<proteinExistence type="predicted"/>
<dbReference type="Proteomes" id="UP000261380">
    <property type="component" value="Unplaced"/>
</dbReference>
<organism evidence="1 2">
    <name type="scientific">Xiphophorus couchianus</name>
    <name type="common">Monterrey platyfish</name>
    <dbReference type="NCBI Taxonomy" id="32473"/>
    <lineage>
        <taxon>Eukaryota</taxon>
        <taxon>Metazoa</taxon>
        <taxon>Chordata</taxon>
        <taxon>Craniata</taxon>
        <taxon>Vertebrata</taxon>
        <taxon>Euteleostomi</taxon>
        <taxon>Actinopterygii</taxon>
        <taxon>Neopterygii</taxon>
        <taxon>Teleostei</taxon>
        <taxon>Neoteleostei</taxon>
        <taxon>Acanthomorphata</taxon>
        <taxon>Ovalentaria</taxon>
        <taxon>Atherinomorphae</taxon>
        <taxon>Cyprinodontiformes</taxon>
        <taxon>Poeciliidae</taxon>
        <taxon>Poeciliinae</taxon>
        <taxon>Xiphophorus</taxon>
    </lineage>
</organism>
<reference evidence="1" key="1">
    <citation type="submission" date="2025-08" db="UniProtKB">
        <authorList>
            <consortium name="Ensembl"/>
        </authorList>
    </citation>
    <scope>IDENTIFICATION</scope>
</reference>
<protein>
    <submittedName>
        <fullName evidence="1">Uncharacterized protein</fullName>
    </submittedName>
</protein>
<name>A0A3B5LZG4_9TELE</name>
<dbReference type="AlphaFoldDB" id="A0A3B5LZG4"/>
<evidence type="ECO:0000313" key="1">
    <source>
        <dbReference type="Ensembl" id="ENSXCOP00000017263.1"/>
    </source>
</evidence>
<dbReference type="Ensembl" id="ENSXCOT00000017484.1">
    <property type="protein sequence ID" value="ENSXCOP00000017263.1"/>
    <property type="gene ID" value="ENSXCOG00000013007.1"/>
</dbReference>
<reference evidence="1" key="2">
    <citation type="submission" date="2025-09" db="UniProtKB">
        <authorList>
            <consortium name="Ensembl"/>
        </authorList>
    </citation>
    <scope>IDENTIFICATION</scope>
</reference>
<keyword evidence="2" id="KW-1185">Reference proteome</keyword>
<accession>A0A3B5LZG4</accession>
<evidence type="ECO:0000313" key="2">
    <source>
        <dbReference type="Proteomes" id="UP000261380"/>
    </source>
</evidence>
<sequence>MAFMKGFIQPLQFRCSENKNVFVPLSGQDVFGPWSWGPAAADFELKLQEALKQLILEGEELTKLKSHYPRMILCKKKNCNENVLYSQTAFTSLTPRKLEKNGIAHSGVKWLKISC</sequence>